<proteinExistence type="predicted"/>
<reference evidence="1" key="1">
    <citation type="submission" date="2014-12" db="EMBL/GenBank/DDBJ databases">
        <title>Insight into the proteome of Arion vulgaris.</title>
        <authorList>
            <person name="Aradska J."/>
            <person name="Bulat T."/>
            <person name="Smidak R."/>
            <person name="Sarate P."/>
            <person name="Gangsoo J."/>
            <person name="Sialana F."/>
            <person name="Bilban M."/>
            <person name="Lubec G."/>
        </authorList>
    </citation>
    <scope>NUCLEOTIDE SEQUENCE</scope>
    <source>
        <tissue evidence="1">Skin</tissue>
    </source>
</reference>
<feature type="non-terminal residue" evidence="1">
    <location>
        <position position="62"/>
    </location>
</feature>
<dbReference type="EMBL" id="HACG01018038">
    <property type="protein sequence ID" value="CEK64903.1"/>
    <property type="molecule type" value="Transcribed_RNA"/>
</dbReference>
<gene>
    <name evidence="1" type="primary">ORF53285</name>
</gene>
<protein>
    <submittedName>
        <fullName evidence="1">Uncharacterized protein</fullName>
    </submittedName>
</protein>
<organism evidence="1">
    <name type="scientific">Arion vulgaris</name>
    <dbReference type="NCBI Taxonomy" id="1028688"/>
    <lineage>
        <taxon>Eukaryota</taxon>
        <taxon>Metazoa</taxon>
        <taxon>Spiralia</taxon>
        <taxon>Lophotrochozoa</taxon>
        <taxon>Mollusca</taxon>
        <taxon>Gastropoda</taxon>
        <taxon>Heterobranchia</taxon>
        <taxon>Euthyneura</taxon>
        <taxon>Panpulmonata</taxon>
        <taxon>Eupulmonata</taxon>
        <taxon>Stylommatophora</taxon>
        <taxon>Helicina</taxon>
        <taxon>Arionoidea</taxon>
        <taxon>Arionidae</taxon>
        <taxon>Arion</taxon>
    </lineage>
</organism>
<name>A0A0B6Z8Q8_9EUPU</name>
<evidence type="ECO:0000313" key="1">
    <source>
        <dbReference type="EMBL" id="CEK64903.1"/>
    </source>
</evidence>
<dbReference type="AlphaFoldDB" id="A0A0B6Z8Q8"/>
<accession>A0A0B6Z8Q8</accession>
<sequence length="62" mass="7527">MGQMTGWWSRKLTFYRHHVLRDCQMWHCNTRGTRIAENCHTAEAQRKRTVQKDNLQHPHIQP</sequence>